<dbReference type="EMBL" id="QUSK01000013">
    <property type="protein sequence ID" value="RGD76355.1"/>
    <property type="molecule type" value="Genomic_DNA"/>
</dbReference>
<sequence length="551" mass="61067">MSLKVLMMRKKLTEKKNALETLRSKDADFEKREKELESAVEELNEESTEEEKTAVQEEVDKFDKEKEDHEQSKQDLESEIKDIEKEIEDAEKNQPKPNPEPTPEGTERSHGGIENMNVRTKMFGTVQERSILFQREDVKKFITNVRTAMKEKRAINNVGLTVPDVLLPMIRQVVEENSKLYKHVLVRPLKGKARQNIMGDMPEGIWTEMVGALNELDLQFYDTEFDGYKVGGFVAIPNSYLEDSDEDLAAIIVEALGKAIGTALDKAIVFGTGIKMPLGIVTRLAQTAQPDDYSATARHWKDLHTSNIVTGTGATGLNLFKEIITNKSVTFNKYSKGSVVWLMNEITHNKLIAESIGANMNAAIVAGMQNTMPVVGGTIEELDFIPDNVIVFGHMDCYTLVERAGSKLDSSEHARFIEEQTVFKGSARYDGKPVIDEAFGVMSIDTNAPVTSSTFIGDKANDATLQDLTVAGTQITGFDPDKYVYEYTAAAGKAKVDAVATQDSAKVTMKFDNKKINNGADITIAADKVLEVKVNKGMSEMTYKVTFKVSG</sequence>
<evidence type="ECO:0000313" key="5">
    <source>
        <dbReference type="Proteomes" id="UP000260721"/>
    </source>
</evidence>
<feature type="compositionally biased region" description="Basic and acidic residues" evidence="2">
    <location>
        <begin position="23"/>
        <end position="37"/>
    </location>
</feature>
<comment type="subcellular location">
    <subcellularLocation>
        <location evidence="1">Virion</location>
    </subcellularLocation>
</comment>
<gene>
    <name evidence="4" type="ORF">DXC78_06600</name>
</gene>
<dbReference type="NCBIfam" id="TIGR01554">
    <property type="entry name" value="major_cap_HK97"/>
    <property type="match status" value="1"/>
</dbReference>
<comment type="caution">
    <text evidence="4">The sequence shown here is derived from an EMBL/GenBank/DDBJ whole genome shotgun (WGS) entry which is preliminary data.</text>
</comment>
<evidence type="ECO:0000256" key="1">
    <source>
        <dbReference type="ARBA" id="ARBA00004328"/>
    </source>
</evidence>
<accession>A0A3E3E4T4</accession>
<evidence type="ECO:0000259" key="3">
    <source>
        <dbReference type="Pfam" id="PF05065"/>
    </source>
</evidence>
<reference evidence="4 5" key="1">
    <citation type="submission" date="2018-08" db="EMBL/GenBank/DDBJ databases">
        <title>A genome reference for cultivated species of the human gut microbiota.</title>
        <authorList>
            <person name="Zou Y."/>
            <person name="Xue W."/>
            <person name="Luo G."/>
        </authorList>
    </citation>
    <scope>NUCLEOTIDE SEQUENCE [LARGE SCALE GENOMIC DNA]</scope>
    <source>
        <strain evidence="4 5">TF08-11</strain>
    </source>
</reference>
<protein>
    <submittedName>
        <fullName evidence="4">Phage major capsid protein</fullName>
    </submittedName>
</protein>
<dbReference type="Proteomes" id="UP000260721">
    <property type="component" value="Unassembled WGS sequence"/>
</dbReference>
<feature type="compositionally biased region" description="Basic and acidic residues" evidence="2">
    <location>
        <begin position="50"/>
        <end position="94"/>
    </location>
</feature>
<dbReference type="SUPFAM" id="SSF56563">
    <property type="entry name" value="Major capsid protein gp5"/>
    <property type="match status" value="1"/>
</dbReference>
<dbReference type="Pfam" id="PF05065">
    <property type="entry name" value="Phage_capsid"/>
    <property type="match status" value="1"/>
</dbReference>
<dbReference type="RefSeq" id="WP_117446293.1">
    <property type="nucleotide sequence ID" value="NZ_QUSK01000013.1"/>
</dbReference>
<feature type="domain" description="Phage capsid-like C-terminal" evidence="3">
    <location>
        <begin position="159"/>
        <end position="443"/>
    </location>
</feature>
<evidence type="ECO:0000256" key="2">
    <source>
        <dbReference type="SAM" id="MobiDB-lite"/>
    </source>
</evidence>
<organism evidence="4 5">
    <name type="scientific">Faecalicoccus pleomorphus</name>
    <dbReference type="NCBI Taxonomy" id="1323"/>
    <lineage>
        <taxon>Bacteria</taxon>
        <taxon>Bacillati</taxon>
        <taxon>Bacillota</taxon>
        <taxon>Erysipelotrichia</taxon>
        <taxon>Erysipelotrichales</taxon>
        <taxon>Erysipelotrichaceae</taxon>
        <taxon>Faecalicoccus</taxon>
    </lineage>
</organism>
<name>A0A3E3E4T4_9FIRM</name>
<proteinExistence type="predicted"/>
<feature type="compositionally biased region" description="Acidic residues" evidence="2">
    <location>
        <begin position="38"/>
        <end position="49"/>
    </location>
</feature>
<evidence type="ECO:0000313" key="4">
    <source>
        <dbReference type="EMBL" id="RGD76355.1"/>
    </source>
</evidence>
<feature type="region of interest" description="Disordered" evidence="2">
    <location>
        <begin position="23"/>
        <end position="115"/>
    </location>
</feature>
<dbReference type="InterPro" id="IPR024455">
    <property type="entry name" value="Phage_capsid"/>
</dbReference>
<dbReference type="AlphaFoldDB" id="A0A3E3E4T4"/>
<dbReference type="InterPro" id="IPR054612">
    <property type="entry name" value="Phage_capsid-like_C"/>
</dbReference>